<dbReference type="GO" id="GO:0046983">
    <property type="term" value="F:protein dimerization activity"/>
    <property type="evidence" value="ECO:0007669"/>
    <property type="project" value="InterPro"/>
</dbReference>
<evidence type="ECO:0000256" key="4">
    <source>
        <dbReference type="ARBA" id="ARBA00023242"/>
    </source>
</evidence>
<gene>
    <name evidence="7" type="ORF">M569_10872</name>
</gene>
<dbReference type="OrthoDB" id="690068at2759"/>
<evidence type="ECO:0000313" key="8">
    <source>
        <dbReference type="Proteomes" id="UP000015453"/>
    </source>
</evidence>
<feature type="non-terminal residue" evidence="7">
    <location>
        <position position="1"/>
    </location>
</feature>
<feature type="non-terminal residue" evidence="7">
    <location>
        <position position="106"/>
    </location>
</feature>
<dbReference type="GO" id="GO:0003700">
    <property type="term" value="F:DNA-binding transcription factor activity"/>
    <property type="evidence" value="ECO:0007669"/>
    <property type="project" value="InterPro"/>
</dbReference>
<evidence type="ECO:0000259" key="6">
    <source>
        <dbReference type="PROSITE" id="PS50888"/>
    </source>
</evidence>
<feature type="region of interest" description="Disordered" evidence="5">
    <location>
        <begin position="1"/>
        <end position="65"/>
    </location>
</feature>
<feature type="compositionally biased region" description="Polar residues" evidence="5">
    <location>
        <begin position="34"/>
        <end position="48"/>
    </location>
</feature>
<dbReference type="InterPro" id="IPR011598">
    <property type="entry name" value="bHLH_dom"/>
</dbReference>
<name>S8CAP2_9LAMI</name>
<accession>S8CAP2</accession>
<keyword evidence="4" id="KW-0539">Nucleus</keyword>
<feature type="domain" description="BHLH" evidence="6">
    <location>
        <begin position="47"/>
        <end position="97"/>
    </location>
</feature>
<feature type="compositionally biased region" description="Basic and acidic residues" evidence="5">
    <location>
        <begin position="51"/>
        <end position="65"/>
    </location>
</feature>
<evidence type="ECO:0000313" key="7">
    <source>
        <dbReference type="EMBL" id="EPS63910.1"/>
    </source>
</evidence>
<dbReference type="SUPFAM" id="SSF47459">
    <property type="entry name" value="HLH, helix-loop-helix DNA-binding domain"/>
    <property type="match status" value="1"/>
</dbReference>
<protein>
    <recommendedName>
        <fullName evidence="6">BHLH domain-containing protein</fullName>
    </recommendedName>
</protein>
<dbReference type="GO" id="GO:0006351">
    <property type="term" value="P:DNA-templated transcription"/>
    <property type="evidence" value="ECO:0007669"/>
    <property type="project" value="InterPro"/>
</dbReference>
<dbReference type="EMBL" id="AUSU01005163">
    <property type="protein sequence ID" value="EPS63910.1"/>
    <property type="molecule type" value="Genomic_DNA"/>
</dbReference>
<dbReference type="PANTHER" id="PTHR46412:SF3">
    <property type="entry name" value="TRANSCRIPTION FACTOR BIM1"/>
    <property type="match status" value="1"/>
</dbReference>
<dbReference type="GO" id="GO:0005634">
    <property type="term" value="C:nucleus"/>
    <property type="evidence" value="ECO:0007669"/>
    <property type="project" value="UniProtKB-SubCell"/>
</dbReference>
<dbReference type="InterPro" id="IPR036638">
    <property type="entry name" value="HLH_DNA-bd_sf"/>
</dbReference>
<dbReference type="SMART" id="SM00353">
    <property type="entry name" value="HLH"/>
    <property type="match status" value="1"/>
</dbReference>
<evidence type="ECO:0000256" key="3">
    <source>
        <dbReference type="ARBA" id="ARBA00023163"/>
    </source>
</evidence>
<dbReference type="InterPro" id="IPR044295">
    <property type="entry name" value="BIM1/2/3"/>
</dbReference>
<keyword evidence="3" id="KW-0804">Transcription</keyword>
<dbReference type="AlphaFoldDB" id="S8CAP2"/>
<feature type="compositionally biased region" description="Acidic residues" evidence="5">
    <location>
        <begin position="1"/>
        <end position="12"/>
    </location>
</feature>
<comment type="caution">
    <text evidence="7">The sequence shown here is derived from an EMBL/GenBank/DDBJ whole genome shotgun (WGS) entry which is preliminary data.</text>
</comment>
<proteinExistence type="predicted"/>
<keyword evidence="2" id="KW-0805">Transcription regulation</keyword>
<sequence>EEEEEEEEEEEMLCMKTEMSSSSSSQPRKVEAKMTTTTAGRQKIPSTSRSKHSETEQRRRSKINDRFQKLREIIPNSEQRRDKASLLLEVIDYIQFLQHKVSKLEG</sequence>
<keyword evidence="8" id="KW-1185">Reference proteome</keyword>
<evidence type="ECO:0000256" key="1">
    <source>
        <dbReference type="ARBA" id="ARBA00004123"/>
    </source>
</evidence>
<evidence type="ECO:0000256" key="5">
    <source>
        <dbReference type="SAM" id="MobiDB-lite"/>
    </source>
</evidence>
<dbReference type="Gene3D" id="4.10.280.10">
    <property type="entry name" value="Helix-loop-helix DNA-binding domain"/>
    <property type="match status" value="1"/>
</dbReference>
<comment type="subcellular location">
    <subcellularLocation>
        <location evidence="1">Nucleus</location>
    </subcellularLocation>
</comment>
<dbReference type="PANTHER" id="PTHR46412">
    <property type="entry name" value="BES1-INTERACTING MYC-LIKE PROTEIN"/>
    <property type="match status" value="1"/>
</dbReference>
<evidence type="ECO:0000256" key="2">
    <source>
        <dbReference type="ARBA" id="ARBA00023015"/>
    </source>
</evidence>
<organism evidence="7 8">
    <name type="scientific">Genlisea aurea</name>
    <dbReference type="NCBI Taxonomy" id="192259"/>
    <lineage>
        <taxon>Eukaryota</taxon>
        <taxon>Viridiplantae</taxon>
        <taxon>Streptophyta</taxon>
        <taxon>Embryophyta</taxon>
        <taxon>Tracheophyta</taxon>
        <taxon>Spermatophyta</taxon>
        <taxon>Magnoliopsida</taxon>
        <taxon>eudicotyledons</taxon>
        <taxon>Gunneridae</taxon>
        <taxon>Pentapetalae</taxon>
        <taxon>asterids</taxon>
        <taxon>lamiids</taxon>
        <taxon>Lamiales</taxon>
        <taxon>Lentibulariaceae</taxon>
        <taxon>Genlisea</taxon>
    </lineage>
</organism>
<dbReference type="PROSITE" id="PS50888">
    <property type="entry name" value="BHLH"/>
    <property type="match status" value="1"/>
</dbReference>
<dbReference type="Pfam" id="PF00010">
    <property type="entry name" value="HLH"/>
    <property type="match status" value="1"/>
</dbReference>
<reference evidence="7 8" key="1">
    <citation type="journal article" date="2013" name="BMC Genomics">
        <title>The miniature genome of a carnivorous plant Genlisea aurea contains a low number of genes and short non-coding sequences.</title>
        <authorList>
            <person name="Leushkin E.V."/>
            <person name="Sutormin R.A."/>
            <person name="Nabieva E.R."/>
            <person name="Penin A.A."/>
            <person name="Kondrashov A.S."/>
            <person name="Logacheva M.D."/>
        </authorList>
    </citation>
    <scope>NUCLEOTIDE SEQUENCE [LARGE SCALE GENOMIC DNA]</scope>
</reference>
<dbReference type="Proteomes" id="UP000015453">
    <property type="component" value="Unassembled WGS sequence"/>
</dbReference>